<keyword evidence="5" id="KW-0808">Transferase</keyword>
<dbReference type="GO" id="GO:0008483">
    <property type="term" value="F:transaminase activity"/>
    <property type="evidence" value="ECO:0007669"/>
    <property type="project" value="UniProtKB-KW"/>
</dbReference>
<evidence type="ECO:0000256" key="3">
    <source>
        <dbReference type="ARBA" id="ARBA00022898"/>
    </source>
</evidence>
<sequence>MELKTILTKEFGFNNPQMQPLEGYDNKNYKVTDGAKKYVFKTYPFSESVYDTLLSENEVLLALEPIKTLSIPKPIPFKDGTYVKKITIEHEIFICRLLTFIEGTFLGDTTYGKETARKLGGAMAALNTTIAPLKSYALQARAWPWDLQHFELNQAYLRYVPNVHDRSKLSYFFQRFKRHVRPNIPKLRKQIIHNDANEWNVLAKDGEVSGLIDFGDLTHAPLINEVAIAMTYMAYDKKEPLPWAIEVLKGYHDISPILEHEAALLYDLIAARLCTSICNSAFAKHQQPKNTYTYVSEKYAWDMLNHWLTLNPIKVTAGFKAAIGIPSMELADVTSDLQRRNRHISPILSVSYQRPIAMHAAAFQYMYDKVGNTFLDAYNNIPHVGHCHPLVVEAAQKQMETLNTNTRYLYDQLAEYAEKLLEKCPKPLNKVFFVNSGSAASDLAVRMAKAHTQKDKMVVLEHGYHGNTEQSIAVSDYKFNHPKGNGQPSNVIKVPLPDTYRGDFQDKKAGKKYALALQEALRNQSNIAAFIAESIVGCGGQVPLAEGYLKEVYPIIRSKGGLCIADEVQTGFGRLGTHFWGFQTHGVVPDILILGKPMGNGHPIGAVVCTDAVAESFEKGVEFFSSFGGNPVSCAVGLAVLEVIAKEGLQENAQAVGTYYLEQLRHLQQKHPVIGDVRGSGLFLGIDIVHPNTKNTYNHLAQYIKNEFRKRHILISTDGPDDSVIKTKPPLCFTKGNVDHVITSLDNLLKTFMANATL</sequence>
<dbReference type="AlphaFoldDB" id="A0A0P7AX74"/>
<gene>
    <name evidence="5" type="ORF">I595_282</name>
</gene>
<dbReference type="Gene3D" id="3.40.640.10">
    <property type="entry name" value="Type I PLP-dependent aspartate aminotransferase-like (Major domain)"/>
    <property type="match status" value="1"/>
</dbReference>
<dbReference type="EMBL" id="LDJX01000001">
    <property type="protein sequence ID" value="KPM33379.1"/>
    <property type="molecule type" value="Genomic_DNA"/>
</dbReference>
<evidence type="ECO:0000313" key="6">
    <source>
        <dbReference type="Proteomes" id="UP000050280"/>
    </source>
</evidence>
<dbReference type="InterPro" id="IPR049704">
    <property type="entry name" value="Aminotrans_3_PPA_site"/>
</dbReference>
<comment type="cofactor">
    <cofactor evidence="1">
        <name>pyridoxal 5'-phosphate</name>
        <dbReference type="ChEBI" id="CHEBI:597326"/>
    </cofactor>
</comment>
<dbReference type="InterPro" id="IPR015421">
    <property type="entry name" value="PyrdxlP-dep_Trfase_major"/>
</dbReference>
<evidence type="ECO:0000256" key="1">
    <source>
        <dbReference type="ARBA" id="ARBA00001933"/>
    </source>
</evidence>
<evidence type="ECO:0000313" key="5">
    <source>
        <dbReference type="EMBL" id="KPM33379.1"/>
    </source>
</evidence>
<dbReference type="InterPro" id="IPR011009">
    <property type="entry name" value="Kinase-like_dom_sf"/>
</dbReference>
<evidence type="ECO:0000256" key="2">
    <source>
        <dbReference type="ARBA" id="ARBA00008954"/>
    </source>
</evidence>
<reference evidence="5 6" key="1">
    <citation type="submission" date="2015-09" db="EMBL/GenBank/DDBJ databases">
        <title>Genome sequence of the marine flavobacterium Croceitalea dokdonensis DOKDO 023 that contains proton- and sodium-pumping rhodopsins.</title>
        <authorList>
            <person name="Kwon S.-K."/>
            <person name="Lee H.K."/>
            <person name="Kwak M.-J."/>
            <person name="Kim J.F."/>
        </authorList>
    </citation>
    <scope>NUCLEOTIDE SEQUENCE [LARGE SCALE GENOMIC DNA]</scope>
    <source>
        <strain evidence="5 6">DOKDO 023</strain>
    </source>
</reference>
<proteinExistence type="inferred from homology"/>
<dbReference type="CDD" id="cd00610">
    <property type="entry name" value="OAT_like"/>
    <property type="match status" value="1"/>
</dbReference>
<dbReference type="Gene3D" id="3.90.1200.10">
    <property type="match status" value="1"/>
</dbReference>
<dbReference type="InterPro" id="IPR005814">
    <property type="entry name" value="Aminotrans_3"/>
</dbReference>
<comment type="caution">
    <text evidence="5">The sequence shown here is derived from an EMBL/GenBank/DDBJ whole genome shotgun (WGS) entry which is preliminary data.</text>
</comment>
<dbReference type="InterPro" id="IPR015424">
    <property type="entry name" value="PyrdxlP-dep_Trfase"/>
</dbReference>
<dbReference type="Pfam" id="PF00202">
    <property type="entry name" value="Aminotran_3"/>
    <property type="match status" value="1"/>
</dbReference>
<dbReference type="SUPFAM" id="SSF53383">
    <property type="entry name" value="PLP-dependent transferases"/>
    <property type="match status" value="1"/>
</dbReference>
<dbReference type="Proteomes" id="UP000050280">
    <property type="component" value="Unassembled WGS sequence"/>
</dbReference>
<comment type="similarity">
    <text evidence="2">Belongs to the class-III pyridoxal-phosphate-dependent aminotransferase family.</text>
</comment>
<dbReference type="PROSITE" id="PS00600">
    <property type="entry name" value="AA_TRANSFER_CLASS_3"/>
    <property type="match status" value="1"/>
</dbReference>
<dbReference type="InterPro" id="IPR002575">
    <property type="entry name" value="Aminoglycoside_PTrfase"/>
</dbReference>
<feature type="domain" description="Aminoglycoside phosphotransferase" evidence="4">
    <location>
        <begin position="21"/>
        <end position="252"/>
    </location>
</feature>
<keyword evidence="3" id="KW-0663">Pyridoxal phosphate</keyword>
<dbReference type="STRING" id="1300341.I595_282"/>
<evidence type="ECO:0000259" key="4">
    <source>
        <dbReference type="Pfam" id="PF01636"/>
    </source>
</evidence>
<dbReference type="OrthoDB" id="9801052at2"/>
<name>A0A0P7AX74_9FLAO</name>
<dbReference type="InterPro" id="IPR015422">
    <property type="entry name" value="PyrdxlP-dep_Trfase_small"/>
</dbReference>
<protein>
    <submittedName>
        <fullName evidence="5">Aminotransferase, class III</fullName>
    </submittedName>
</protein>
<dbReference type="RefSeq" id="WP_054557583.1">
    <property type="nucleotide sequence ID" value="NZ_LDJX01000001.1"/>
</dbReference>
<dbReference type="PANTHER" id="PTHR45688">
    <property type="match status" value="1"/>
</dbReference>
<keyword evidence="5" id="KW-0032">Aminotransferase</keyword>
<dbReference type="PATRIC" id="fig|1300341.3.peg.283"/>
<dbReference type="Gene3D" id="3.90.1150.10">
    <property type="entry name" value="Aspartate Aminotransferase, domain 1"/>
    <property type="match status" value="1"/>
</dbReference>
<organism evidence="5 6">
    <name type="scientific">Croceitalea dokdonensis DOKDO 023</name>
    <dbReference type="NCBI Taxonomy" id="1300341"/>
    <lineage>
        <taxon>Bacteria</taxon>
        <taxon>Pseudomonadati</taxon>
        <taxon>Bacteroidota</taxon>
        <taxon>Flavobacteriia</taxon>
        <taxon>Flavobacteriales</taxon>
        <taxon>Flavobacteriaceae</taxon>
        <taxon>Croceitalea</taxon>
    </lineage>
</organism>
<dbReference type="GO" id="GO:0030170">
    <property type="term" value="F:pyridoxal phosphate binding"/>
    <property type="evidence" value="ECO:0007669"/>
    <property type="project" value="InterPro"/>
</dbReference>
<accession>A0A0P7AX74</accession>
<keyword evidence="6" id="KW-1185">Reference proteome</keyword>
<dbReference type="PANTHER" id="PTHR45688:SF13">
    <property type="entry name" value="ALANINE--GLYOXYLATE AMINOTRANSFERASE 2-LIKE"/>
    <property type="match status" value="1"/>
</dbReference>
<dbReference type="SUPFAM" id="SSF56112">
    <property type="entry name" value="Protein kinase-like (PK-like)"/>
    <property type="match status" value="1"/>
</dbReference>
<dbReference type="Pfam" id="PF01636">
    <property type="entry name" value="APH"/>
    <property type="match status" value="1"/>
</dbReference>